<dbReference type="AlphaFoldDB" id="A0A6C0CYV4"/>
<accession>A0A6C0CYV4</accession>
<reference evidence="1" key="1">
    <citation type="journal article" date="2020" name="Nature">
        <title>Giant virus diversity and host interactions through global metagenomics.</title>
        <authorList>
            <person name="Schulz F."/>
            <person name="Roux S."/>
            <person name="Paez-Espino D."/>
            <person name="Jungbluth S."/>
            <person name="Walsh D.A."/>
            <person name="Denef V.J."/>
            <person name="McMahon K.D."/>
            <person name="Konstantinidis K.T."/>
            <person name="Eloe-Fadrosh E.A."/>
            <person name="Kyrpides N.C."/>
            <person name="Woyke T."/>
        </authorList>
    </citation>
    <scope>NUCLEOTIDE SEQUENCE</scope>
    <source>
        <strain evidence="1">GVMAG-M-3300023174-104</strain>
    </source>
</reference>
<proteinExistence type="predicted"/>
<evidence type="ECO:0000313" key="1">
    <source>
        <dbReference type="EMBL" id="QHT10006.1"/>
    </source>
</evidence>
<name>A0A6C0CYV4_9ZZZZ</name>
<sequence>MGGNQSCSDNKPNCSTANTAWNFTKRQCCNTAATSCYNPTTCPKAGSTNCTYDASKSNGCK</sequence>
<dbReference type="EMBL" id="MN739518">
    <property type="protein sequence ID" value="QHT10006.1"/>
    <property type="molecule type" value="Genomic_DNA"/>
</dbReference>
<protein>
    <submittedName>
        <fullName evidence="1">Uncharacterized protein</fullName>
    </submittedName>
</protein>
<organism evidence="1">
    <name type="scientific">viral metagenome</name>
    <dbReference type="NCBI Taxonomy" id="1070528"/>
    <lineage>
        <taxon>unclassified sequences</taxon>
        <taxon>metagenomes</taxon>
        <taxon>organismal metagenomes</taxon>
    </lineage>
</organism>